<dbReference type="PANTHER" id="PTHR30185:SF18">
    <property type="entry name" value="TRANSCRIPTIONAL REGULATOR MTLR"/>
    <property type="match status" value="1"/>
</dbReference>
<proteinExistence type="predicted"/>
<dbReference type="EMBL" id="QICC01000021">
    <property type="protein sequence ID" value="RNM42018.1"/>
    <property type="molecule type" value="Genomic_DNA"/>
</dbReference>
<evidence type="ECO:0000256" key="1">
    <source>
        <dbReference type="ARBA" id="ARBA00023015"/>
    </source>
</evidence>
<accession>A0A3N0IYF5</accession>
<dbReference type="Gene3D" id="1.10.10.10">
    <property type="entry name" value="Winged helix-like DNA-binding domain superfamily/Winged helix DNA-binding domain"/>
    <property type="match status" value="1"/>
</dbReference>
<dbReference type="PANTHER" id="PTHR30185">
    <property type="entry name" value="CRYPTIC BETA-GLUCOSIDE BGL OPERON ANTITERMINATOR"/>
    <property type="match status" value="1"/>
</dbReference>
<dbReference type="InterPro" id="IPR036388">
    <property type="entry name" value="WH-like_DNA-bd_sf"/>
</dbReference>
<reference evidence="4" key="1">
    <citation type="submission" date="2018-05" db="EMBL/GenBank/DDBJ databases">
        <title>Genome Sequencing of selected type strains of the family Eggerthellaceae.</title>
        <authorList>
            <person name="Danylec N."/>
            <person name="Stoll D.A."/>
            <person name="Doetsch A."/>
            <person name="Huch M."/>
        </authorList>
    </citation>
    <scope>NUCLEOTIDE SEQUENCE [LARGE SCALE GENOMIC DNA]</scope>
    <source>
        <strain evidence="4">DSM 16107</strain>
    </source>
</reference>
<dbReference type="AlphaFoldDB" id="A0A3N0IYF5"/>
<dbReference type="InterPro" id="IPR050661">
    <property type="entry name" value="BglG_antiterminators"/>
</dbReference>
<gene>
    <name evidence="3" type="ORF">DMP09_06930</name>
</gene>
<keyword evidence="2" id="KW-0804">Transcription</keyword>
<sequence length="625" mass="70723">MNVRQGALLRELLEASEFQTCDHFASRLGCSEKTVRNDAKVISTFLRHEGFTSHIVGKRGAGLRLVLVQGEDNRLARVLEESEFSMQPRFERLCQEMIVFACSPGTHTAESLARRLYTNKQQIQADLRWWQRTLSPYGIALTTGRSITLEGAEWVVRGFVMSVLFSFSARAIKQRIEPSLTGEGVSEYDQTFYERCIDEAQESLGFRFSSNAQWQLTVYLKIAVARIRLGYTIMTHTSHRVLSPCFADMRTRLERHFGITVSLAEMHLLQDMADCCTWQWSSKLMEQYVPDEHALDIAREIVRALADSFQSEVSASYVKPLGILVESGLTRRACGFTISNPNELAVKYDTMDSFCLLSSVLVDVAPVREASLHGSDYARIVLVLLEYLEQVDYQRRYRAGLVVNCGIDLALYGKRRIEKLVSKVRVADIVTEDEVQMACTKSSSGLFDRFDFLISFEPLAVDFPSVVVSSTVDERDIERIVAAIPLWKSGHETGLPWVHRKLKRGLKGVSVVRSLYDGLVEDGEIDLTYERFVWLFETLWFVKGRTLVLPLCCSGVRRTRAVLYQMEGDAQAFGKHCSMAAVLLVPLSDRGDLTPATERFKRVLEAHADIADTVDDDDFFGNFPE</sequence>
<dbReference type="RefSeq" id="WP_114545022.1">
    <property type="nucleotide sequence ID" value="NZ_PPTT01000002.1"/>
</dbReference>
<dbReference type="Proteomes" id="UP000270112">
    <property type="component" value="Unassembled WGS sequence"/>
</dbReference>
<evidence type="ECO:0000313" key="3">
    <source>
        <dbReference type="EMBL" id="RNM42018.1"/>
    </source>
</evidence>
<evidence type="ECO:0000256" key="2">
    <source>
        <dbReference type="ARBA" id="ARBA00023163"/>
    </source>
</evidence>
<dbReference type="OrthoDB" id="3175596at2"/>
<comment type="caution">
    <text evidence="3">The sequence shown here is derived from an EMBL/GenBank/DDBJ whole genome shotgun (WGS) entry which is preliminary data.</text>
</comment>
<protein>
    <submittedName>
        <fullName evidence="3">Uncharacterized protein</fullName>
    </submittedName>
</protein>
<organism evidence="3 4">
    <name type="scientific">Eggerthella sinensis</name>
    <dbReference type="NCBI Taxonomy" id="242230"/>
    <lineage>
        <taxon>Bacteria</taxon>
        <taxon>Bacillati</taxon>
        <taxon>Actinomycetota</taxon>
        <taxon>Coriobacteriia</taxon>
        <taxon>Eggerthellales</taxon>
        <taxon>Eggerthellaceae</taxon>
        <taxon>Eggerthella</taxon>
    </lineage>
</organism>
<keyword evidence="1" id="KW-0805">Transcription regulation</keyword>
<name>A0A3N0IYF5_9ACTN</name>
<evidence type="ECO:0000313" key="4">
    <source>
        <dbReference type="Proteomes" id="UP000270112"/>
    </source>
</evidence>